<gene>
    <name evidence="1" type="ORF">PNOK_0272300</name>
</gene>
<dbReference type="InParanoid" id="A0A286UT37"/>
<dbReference type="EMBL" id="NBII01000002">
    <property type="protein sequence ID" value="PAV22766.1"/>
    <property type="molecule type" value="Genomic_DNA"/>
</dbReference>
<dbReference type="STRING" id="2282107.A0A286UT37"/>
<dbReference type="OrthoDB" id="3251638at2759"/>
<protein>
    <recommendedName>
        <fullName evidence="3">F-box domain-containing protein</fullName>
    </recommendedName>
</protein>
<dbReference type="AlphaFoldDB" id="A0A286UT37"/>
<evidence type="ECO:0000313" key="1">
    <source>
        <dbReference type="EMBL" id="PAV22766.1"/>
    </source>
</evidence>
<evidence type="ECO:0008006" key="3">
    <source>
        <dbReference type="Google" id="ProtNLM"/>
    </source>
</evidence>
<evidence type="ECO:0000313" key="2">
    <source>
        <dbReference type="Proteomes" id="UP000217199"/>
    </source>
</evidence>
<organism evidence="1 2">
    <name type="scientific">Pyrrhoderma noxium</name>
    <dbReference type="NCBI Taxonomy" id="2282107"/>
    <lineage>
        <taxon>Eukaryota</taxon>
        <taxon>Fungi</taxon>
        <taxon>Dikarya</taxon>
        <taxon>Basidiomycota</taxon>
        <taxon>Agaricomycotina</taxon>
        <taxon>Agaricomycetes</taxon>
        <taxon>Hymenochaetales</taxon>
        <taxon>Hymenochaetaceae</taxon>
        <taxon>Pyrrhoderma</taxon>
    </lineage>
</organism>
<comment type="caution">
    <text evidence="1">The sequence shown here is derived from an EMBL/GenBank/DDBJ whole genome shotgun (WGS) entry which is preliminary data.</text>
</comment>
<accession>A0A286UT37</accession>
<proteinExistence type="predicted"/>
<name>A0A286UT37_9AGAM</name>
<keyword evidence="2" id="KW-1185">Reference proteome</keyword>
<dbReference type="Proteomes" id="UP000217199">
    <property type="component" value="Unassembled WGS sequence"/>
</dbReference>
<sequence>MNHINEDIVYIILDSYDHFWSRDLARISRVSSAFLRPARKHLYNSPSLFSYRACHLLARSLNHNEDLIPLVHALDLRPTYDDSSLIESRETVPHVPGICPGVSQLLSIVHLERLALSGDLAYGAQRFLRVVSNPHLITVLQIGAPQIAGSYSKNNLSQIPSIEWDGELANRFHALKSLSFTGPLVLDIDDSHFDYDSEINGSPFHPSVMSGCKLEELRLINIEFSGASGLLSALLCGPASWKYLRTFSFSLDCTDAEKVFDHLTNLLEHSYCSLQELIVSSSHYLSSQSLLDNVLDFVLSKEGPMLSLCTLHASGMPDNIRKLHLAFPNLELLEYTHDGHLNGEDELLQPWLSALSSHYFPFLKALTLRLYTPLRSGIRKTDTEFFVRRGIKLRLT</sequence>
<reference evidence="1 2" key="1">
    <citation type="journal article" date="2017" name="Mol. Ecol.">
        <title>Comparative and population genomic landscape of Phellinus noxius: A hypervariable fungus causing root rot in trees.</title>
        <authorList>
            <person name="Chung C.L."/>
            <person name="Lee T.J."/>
            <person name="Akiba M."/>
            <person name="Lee H.H."/>
            <person name="Kuo T.H."/>
            <person name="Liu D."/>
            <person name="Ke H.M."/>
            <person name="Yokoi T."/>
            <person name="Roa M.B."/>
            <person name="Lu M.J."/>
            <person name="Chang Y.Y."/>
            <person name="Ann P.J."/>
            <person name="Tsai J.N."/>
            <person name="Chen C.Y."/>
            <person name="Tzean S.S."/>
            <person name="Ota Y."/>
            <person name="Hattori T."/>
            <person name="Sahashi N."/>
            <person name="Liou R.F."/>
            <person name="Kikuchi T."/>
            <person name="Tsai I.J."/>
        </authorList>
    </citation>
    <scope>NUCLEOTIDE SEQUENCE [LARGE SCALE GENOMIC DNA]</scope>
    <source>
        <strain evidence="1 2">FFPRI411160</strain>
    </source>
</reference>